<dbReference type="Gene3D" id="3.90.50.10">
    <property type="entry name" value="Photosynthetic Reaction Center, subunit H, domain 2"/>
    <property type="match status" value="1"/>
</dbReference>
<dbReference type="EMBL" id="JAHHIF010000023">
    <property type="protein sequence ID" value="MBW4546292.1"/>
    <property type="molecule type" value="Genomic_DNA"/>
</dbReference>
<evidence type="ECO:0000259" key="1">
    <source>
        <dbReference type="Pfam" id="PF05239"/>
    </source>
</evidence>
<dbReference type="GO" id="GO:0030077">
    <property type="term" value="C:plasma membrane light-harvesting complex"/>
    <property type="evidence" value="ECO:0007669"/>
    <property type="project" value="InterPro"/>
</dbReference>
<sequence>MALVKLADAYPNYKQEIFGGDDIKGYDVYTEKDDKVGGVYDALLDETGRFRYLVLDTGFWVFGKKVLVPVGRVQMDYDRHRVYVTGLTKEQVESLPEYSDNMTVDYDYEERIRGVFRPAAASTGVAAAAATQPSYSRDTYKYDDHDQHLYNTAEQGQQRIKLYEERLFANKNRQKTGEVVVGKHVETETAQVSVPLDKERVIIERTTPTDTREVTPGSVDFQDGEVARMEVYEETADIQKKAFVREEINIRKEVTHETVDATETLRREELDVDTDGNPVINRNR</sequence>
<name>A0A951PMG3_9CYAN</name>
<dbReference type="InterPro" id="IPR027275">
    <property type="entry name" value="PRC-brl_dom"/>
</dbReference>
<evidence type="ECO:0000313" key="3">
    <source>
        <dbReference type="EMBL" id="MBW4546292.1"/>
    </source>
</evidence>
<accession>A0A951PMG3</accession>
<feature type="domain" description="PRC-barrel" evidence="1">
    <location>
        <begin position="17"/>
        <end position="89"/>
    </location>
</feature>
<dbReference type="InterPro" id="IPR052967">
    <property type="entry name" value="Stress_Response_Assoc"/>
</dbReference>
<dbReference type="PANTHER" id="PTHR38463">
    <property type="entry name" value="STRESS RESPONSE PROTEIN YSNF"/>
    <property type="match status" value="1"/>
</dbReference>
<dbReference type="Proteomes" id="UP000753908">
    <property type="component" value="Unassembled WGS sequence"/>
</dbReference>
<dbReference type="Pfam" id="PF05239">
    <property type="entry name" value="PRC"/>
    <property type="match status" value="1"/>
</dbReference>
<reference evidence="3" key="1">
    <citation type="submission" date="2021-05" db="EMBL/GenBank/DDBJ databases">
        <authorList>
            <person name="Pietrasiak N."/>
            <person name="Ward R."/>
            <person name="Stajich J.E."/>
            <person name="Kurbessoian T."/>
        </authorList>
    </citation>
    <scope>NUCLEOTIDE SEQUENCE</scope>
    <source>
        <strain evidence="3">CPER-KK1</strain>
    </source>
</reference>
<gene>
    <name evidence="3" type="ORF">KME25_17880</name>
</gene>
<dbReference type="InterPro" id="IPR019060">
    <property type="entry name" value="DUF2382"/>
</dbReference>
<dbReference type="Pfam" id="PF09557">
    <property type="entry name" value="DUF2382"/>
    <property type="match status" value="1"/>
</dbReference>
<reference evidence="3" key="2">
    <citation type="journal article" date="2022" name="Microbiol. Resour. Announc.">
        <title>Metagenome Sequencing to Explore Phylogenomics of Terrestrial Cyanobacteria.</title>
        <authorList>
            <person name="Ward R.D."/>
            <person name="Stajich J.E."/>
            <person name="Johansen J.R."/>
            <person name="Huntemann M."/>
            <person name="Clum A."/>
            <person name="Foster B."/>
            <person name="Foster B."/>
            <person name="Roux S."/>
            <person name="Palaniappan K."/>
            <person name="Varghese N."/>
            <person name="Mukherjee S."/>
            <person name="Reddy T.B.K."/>
            <person name="Daum C."/>
            <person name="Copeland A."/>
            <person name="Chen I.A."/>
            <person name="Ivanova N.N."/>
            <person name="Kyrpides N.C."/>
            <person name="Shapiro N."/>
            <person name="Eloe-Fadrosh E.A."/>
            <person name="Pietrasiak N."/>
        </authorList>
    </citation>
    <scope>NUCLEOTIDE SEQUENCE</scope>
    <source>
        <strain evidence="3">CPER-KK1</strain>
    </source>
</reference>
<evidence type="ECO:0000259" key="2">
    <source>
        <dbReference type="Pfam" id="PF09557"/>
    </source>
</evidence>
<dbReference type="AlphaFoldDB" id="A0A951PMG3"/>
<dbReference type="GO" id="GO:0019684">
    <property type="term" value="P:photosynthesis, light reaction"/>
    <property type="evidence" value="ECO:0007669"/>
    <property type="project" value="InterPro"/>
</dbReference>
<evidence type="ECO:0000313" key="4">
    <source>
        <dbReference type="Proteomes" id="UP000753908"/>
    </source>
</evidence>
<dbReference type="NCBIfam" id="TIGR02271">
    <property type="entry name" value="YsnF/AvaK domain"/>
    <property type="match status" value="1"/>
</dbReference>
<feature type="domain" description="DUF2382" evidence="2">
    <location>
        <begin position="160"/>
        <end position="272"/>
    </location>
</feature>
<dbReference type="InterPro" id="IPR014747">
    <property type="entry name" value="Bac_photo_RC_H_C"/>
</dbReference>
<protein>
    <submittedName>
        <fullName evidence="3">DUF2382 domain-containing protein</fullName>
    </submittedName>
</protein>
<dbReference type="PANTHER" id="PTHR38463:SF1">
    <property type="entry name" value="STRESS RESPONSE PROTEIN YSNF"/>
    <property type="match status" value="1"/>
</dbReference>
<comment type="caution">
    <text evidence="3">The sequence shown here is derived from an EMBL/GenBank/DDBJ whole genome shotgun (WGS) entry which is preliminary data.</text>
</comment>
<dbReference type="InterPro" id="IPR011033">
    <property type="entry name" value="PRC_barrel-like_sf"/>
</dbReference>
<proteinExistence type="predicted"/>
<dbReference type="SUPFAM" id="SSF50346">
    <property type="entry name" value="PRC-barrel domain"/>
    <property type="match status" value="1"/>
</dbReference>
<organism evidence="3 4">
    <name type="scientific">Symplocastrum torsivum CPER-KK1</name>
    <dbReference type="NCBI Taxonomy" id="450513"/>
    <lineage>
        <taxon>Bacteria</taxon>
        <taxon>Bacillati</taxon>
        <taxon>Cyanobacteriota</taxon>
        <taxon>Cyanophyceae</taxon>
        <taxon>Oscillatoriophycideae</taxon>
        <taxon>Oscillatoriales</taxon>
        <taxon>Microcoleaceae</taxon>
        <taxon>Symplocastrum</taxon>
    </lineage>
</organism>